<evidence type="ECO:0008006" key="4">
    <source>
        <dbReference type="Google" id="ProtNLM"/>
    </source>
</evidence>
<evidence type="ECO:0000313" key="3">
    <source>
        <dbReference type="Proteomes" id="UP000199371"/>
    </source>
</evidence>
<keyword evidence="1" id="KW-0472">Membrane</keyword>
<proteinExistence type="predicted"/>
<dbReference type="AlphaFoldDB" id="A0A1H6NEG7"/>
<gene>
    <name evidence="2" type="ORF">SAMN05660691_04104</name>
</gene>
<feature type="transmembrane region" description="Helical" evidence="1">
    <location>
        <begin position="206"/>
        <end position="227"/>
    </location>
</feature>
<evidence type="ECO:0000313" key="2">
    <source>
        <dbReference type="EMBL" id="SEI13563.1"/>
    </source>
</evidence>
<sequence>MNKSMRLLKISRKYHKWLMAFIGLQFMVWSVTGAYMVFLDIDYIHGDTLVNNEQDKIDPQQVTYSLQSLLQHYPQAKAISLGRYLDKVVYRFTLEEQKLAIDASSGAVMPPLDQAQAEKAARFYYSGAGTVESAELISENAPFELNPAVMPAWRVNFTDFGAPAIYVSAETGLLVGKRHSFWRLFDWMFRFHVMDYDDGADIDNSLLFWFTMLGILASVLGLVLAYFRVFRKADEALLAPDSNDSHVAGVAR</sequence>
<accession>A0A1H6NEG7</accession>
<organism evidence="2 3">
    <name type="scientific">Rheinheimera pacifica</name>
    <dbReference type="NCBI Taxonomy" id="173990"/>
    <lineage>
        <taxon>Bacteria</taxon>
        <taxon>Pseudomonadati</taxon>
        <taxon>Pseudomonadota</taxon>
        <taxon>Gammaproteobacteria</taxon>
        <taxon>Chromatiales</taxon>
        <taxon>Chromatiaceae</taxon>
        <taxon>Rheinheimera</taxon>
    </lineage>
</organism>
<keyword evidence="3" id="KW-1185">Reference proteome</keyword>
<dbReference type="Proteomes" id="UP000199371">
    <property type="component" value="Unassembled WGS sequence"/>
</dbReference>
<keyword evidence="1" id="KW-0812">Transmembrane</keyword>
<name>A0A1H6NEG7_9GAMM</name>
<dbReference type="OrthoDB" id="9806195at2"/>
<protein>
    <recommendedName>
        <fullName evidence="4">PepSY-associated TM region</fullName>
    </recommendedName>
</protein>
<dbReference type="EMBL" id="FNXF01000030">
    <property type="protein sequence ID" value="SEI13563.1"/>
    <property type="molecule type" value="Genomic_DNA"/>
</dbReference>
<dbReference type="RefSeq" id="WP_008224194.1">
    <property type="nucleotide sequence ID" value="NZ_FNXF01000030.1"/>
</dbReference>
<keyword evidence="1" id="KW-1133">Transmembrane helix</keyword>
<evidence type="ECO:0000256" key="1">
    <source>
        <dbReference type="SAM" id="Phobius"/>
    </source>
</evidence>
<reference evidence="3" key="1">
    <citation type="submission" date="2016-10" db="EMBL/GenBank/DDBJ databases">
        <authorList>
            <person name="Varghese N."/>
            <person name="Submissions S."/>
        </authorList>
    </citation>
    <scope>NUCLEOTIDE SEQUENCE [LARGE SCALE GENOMIC DNA]</scope>
    <source>
        <strain evidence="3">DSM 17616</strain>
    </source>
</reference>
<dbReference type="STRING" id="173990.SAMN05660691_04104"/>